<keyword evidence="3" id="KW-1185">Reference proteome</keyword>
<reference evidence="2 3" key="1">
    <citation type="journal article" date="2013" name="Int. J. Syst. Evol. Microbiol.">
        <title>Aquimarina gracilis sp. nov., isolated from the gut microflora of a mussel, Mytilus coruscus, and emended description of Aquimarina spongiae.</title>
        <authorList>
            <person name="Park S.C."/>
            <person name="Choe H.N."/>
            <person name="Baik K.S."/>
            <person name="Seong C.N."/>
        </authorList>
    </citation>
    <scope>NUCLEOTIDE SEQUENCE [LARGE SCALE GENOMIC DNA]</scope>
    <source>
        <strain evidence="2 3">PSC32</strain>
    </source>
</reference>
<dbReference type="Gene3D" id="3.10.450.50">
    <property type="match status" value="1"/>
</dbReference>
<dbReference type="InterPro" id="IPR032710">
    <property type="entry name" value="NTF2-like_dom_sf"/>
</dbReference>
<evidence type="ECO:0000259" key="1">
    <source>
        <dbReference type="Pfam" id="PF20409"/>
    </source>
</evidence>
<gene>
    <name evidence="2" type="ORF">U6A24_19630</name>
</gene>
<accession>A0ABU6A0L3</accession>
<dbReference type="InterPro" id="IPR046860">
    <property type="entry name" value="SnoaL_5"/>
</dbReference>
<dbReference type="Proteomes" id="UP001327027">
    <property type="component" value="Unassembled WGS sequence"/>
</dbReference>
<name>A0ABU6A0L3_9FLAO</name>
<sequence>MINTIANQLVTLLRQKRFLEAQETLFASEAVSLEPEFNKERSTFGLEAMTTKEKRFLANIKQWNHFEVSDPLISKNHFIIHMITDVILKNNDNIHIDEIIIYEVDNNKIIKEQFFYR</sequence>
<proteinExistence type="predicted"/>
<dbReference type="SUPFAM" id="SSF54427">
    <property type="entry name" value="NTF2-like"/>
    <property type="match status" value="1"/>
</dbReference>
<organism evidence="2 3">
    <name type="scientific">Aquimarina gracilis</name>
    <dbReference type="NCBI Taxonomy" id="874422"/>
    <lineage>
        <taxon>Bacteria</taxon>
        <taxon>Pseudomonadati</taxon>
        <taxon>Bacteroidota</taxon>
        <taxon>Flavobacteriia</taxon>
        <taxon>Flavobacteriales</taxon>
        <taxon>Flavobacteriaceae</taxon>
        <taxon>Aquimarina</taxon>
    </lineage>
</organism>
<dbReference type="Pfam" id="PF20409">
    <property type="entry name" value="SnoaL_5"/>
    <property type="match status" value="1"/>
</dbReference>
<feature type="domain" description="SnoaL-like" evidence="1">
    <location>
        <begin position="4"/>
        <end position="116"/>
    </location>
</feature>
<dbReference type="EMBL" id="JAYKLX010000010">
    <property type="protein sequence ID" value="MEB3347698.1"/>
    <property type="molecule type" value="Genomic_DNA"/>
</dbReference>
<comment type="caution">
    <text evidence="2">The sequence shown here is derived from an EMBL/GenBank/DDBJ whole genome shotgun (WGS) entry which is preliminary data.</text>
</comment>
<evidence type="ECO:0000313" key="3">
    <source>
        <dbReference type="Proteomes" id="UP001327027"/>
    </source>
</evidence>
<protein>
    <submittedName>
        <fullName evidence="2">SnoaL-like domain-containing protein</fullName>
    </submittedName>
</protein>
<dbReference type="RefSeq" id="WP_324181724.1">
    <property type="nucleotide sequence ID" value="NZ_BAABAW010000006.1"/>
</dbReference>
<evidence type="ECO:0000313" key="2">
    <source>
        <dbReference type="EMBL" id="MEB3347698.1"/>
    </source>
</evidence>